<evidence type="ECO:0000256" key="10">
    <source>
        <dbReference type="ARBA" id="ARBA00023200"/>
    </source>
</evidence>
<feature type="region of interest" description="Disordered" evidence="14">
    <location>
        <begin position="44"/>
        <end position="70"/>
    </location>
</feature>
<evidence type="ECO:0000256" key="9">
    <source>
        <dbReference type="ARBA" id="ARBA00022581"/>
    </source>
</evidence>
<evidence type="ECO:0000256" key="2">
    <source>
        <dbReference type="ARBA" id="ARBA00004192"/>
    </source>
</evidence>
<keyword evidence="5" id="KW-0244">Early protein</keyword>
<evidence type="ECO:0000256" key="8">
    <source>
        <dbReference type="ARBA" id="ARBA00022565"/>
    </source>
</evidence>
<evidence type="ECO:0000256" key="7">
    <source>
        <dbReference type="ARBA" id="ARBA00022562"/>
    </source>
</evidence>
<keyword evidence="8" id="KW-1079">Host G2/M cell cycle arrest by virus</keyword>
<accession>A0A1X9RQV6</accession>
<evidence type="ECO:0000256" key="6">
    <source>
        <dbReference type="ARBA" id="ARBA00022553"/>
    </source>
</evidence>
<comment type="subunit">
    <text evidence="12">Assembles into oligomeric complexes. Interacts with host CDK1. Interacts with host SRPK1; this interaction may favor expression of late viral transcripts. Interacts with host cytokeratin components KRT8 and KRT18.</text>
</comment>
<evidence type="ECO:0000256" key="5">
    <source>
        <dbReference type="ARBA" id="ARBA00022518"/>
    </source>
</evidence>
<keyword evidence="7" id="KW-1048">Host nucleus</keyword>
<protein>
    <recommendedName>
        <fullName evidence="13">Protein E4</fullName>
    </recommendedName>
</protein>
<reference evidence="15" key="1">
    <citation type="journal article" date="2017" name="Mem. Inst. Oswaldo Cruz">
        <title>Characterization of high and low-risk human papillomavirus complete genomes isolated from cervical specimens in southern Brazil.</title>
        <authorList>
            <person name="de Oliveira G.R."/>
            <person name="Siqueira J.D."/>
            <person name="Finger-Jardim F."/>
            <person name="Vieira V.C."/>
            <person name="Silva R.L."/>
            <person name="Goncalves C.V."/>
            <person name="Soares E."/>
            <person name="de Martinez A.M.B."/>
            <person name="Soares M.A."/>
        </authorList>
    </citation>
    <scope>NUCLEOTIDE SEQUENCE</scope>
    <source>
        <strain evidence="15">114B</strain>
    </source>
</reference>
<proteinExistence type="inferred from homology"/>
<evidence type="ECO:0000256" key="14">
    <source>
        <dbReference type="SAM" id="MobiDB-lite"/>
    </source>
</evidence>
<comment type="subcellular location">
    <subcellularLocation>
        <location evidence="2">Host cytoplasm</location>
    </subcellularLocation>
    <subcellularLocation>
        <location evidence="1">Host nucleus</location>
    </subcellularLocation>
</comment>
<keyword evidence="6" id="KW-0597">Phosphoprotein</keyword>
<keyword evidence="10" id="KW-1035">Host cytoplasm</keyword>
<keyword evidence="4" id="KW-1121">Modulation of host cell cycle by virus</keyword>
<evidence type="ECO:0000256" key="3">
    <source>
        <dbReference type="ARBA" id="ARBA00009551"/>
    </source>
</evidence>
<evidence type="ECO:0000256" key="4">
    <source>
        <dbReference type="ARBA" id="ARBA00022504"/>
    </source>
</evidence>
<dbReference type="GO" id="GO:0042025">
    <property type="term" value="C:host cell nucleus"/>
    <property type="evidence" value="ECO:0007669"/>
    <property type="project" value="UniProtKB-SubCell"/>
</dbReference>
<dbReference type="GO" id="GO:0039592">
    <property type="term" value="P:symbiont-mediated arrest of host cell cycle during G2/M transition"/>
    <property type="evidence" value="ECO:0007669"/>
    <property type="project" value="UniProtKB-KW"/>
</dbReference>
<evidence type="ECO:0000313" key="15">
    <source>
        <dbReference type="EMBL" id="ARQ82671.1"/>
    </source>
</evidence>
<keyword evidence="9" id="KW-0945">Host-virus interaction</keyword>
<dbReference type="InterPro" id="IPR003861">
    <property type="entry name" value="Papilloma_E4"/>
</dbReference>
<evidence type="ECO:0000256" key="12">
    <source>
        <dbReference type="ARBA" id="ARBA00038562"/>
    </source>
</evidence>
<organism evidence="15">
    <name type="scientific">Human papillomavirus 31</name>
    <dbReference type="NCBI Taxonomy" id="10585"/>
    <lineage>
        <taxon>Viruses</taxon>
        <taxon>Monodnaviria</taxon>
        <taxon>Shotokuvirae</taxon>
        <taxon>Cossaviricota</taxon>
        <taxon>Papovaviricetes</taxon>
        <taxon>Zurhausenvirales</taxon>
        <taxon>Papillomaviridae</taxon>
        <taxon>Firstpapillomavirinae</taxon>
        <taxon>Alphapapillomavirus</taxon>
        <taxon>Alphapapillomavirus 9</taxon>
    </lineage>
</organism>
<evidence type="ECO:0000256" key="13">
    <source>
        <dbReference type="ARBA" id="ARBA00039842"/>
    </source>
</evidence>
<comment type="similarity">
    <text evidence="3">Belongs to the papillomaviridae E4 protein family.</text>
</comment>
<feature type="compositionally biased region" description="Low complexity" evidence="14">
    <location>
        <begin position="54"/>
        <end position="70"/>
    </location>
</feature>
<dbReference type="EMBL" id="KX514424">
    <property type="protein sequence ID" value="ARQ82671.1"/>
    <property type="molecule type" value="Genomic_DNA"/>
</dbReference>
<evidence type="ECO:0000256" key="1">
    <source>
        <dbReference type="ARBA" id="ARBA00004147"/>
    </source>
</evidence>
<comment type="function">
    <text evidence="11">Contributes to multiple aspects of the viral life cycle including viral genome amplification, suppression of suprabasal cell differentiation and egress of newly formed virions. Induces host cell cycle arrest at the G2 phase by associating with and preventing the nuclear entry of host CDK1/cyclin B1 complexes. Inhibits cellular DNA replication by preventing loading of host replication licensing proteins MCM2 and MCM7 onto chromatin. Within the cytoplasm, associates with host kinase SRPK1, a splicing factor regulator, and inhibits its activity. Therefore, E4 favors expression of late viral transcripts by inhibiting SRPK1-mediated phosphorylation of host serine-arginine (SR) proteins that have critical roles in mRNA metabolism. Late in the infectious cycle, E4 also acts to diminish the integrity of the keratinocyte by disrupting the keratin cytoskeleton and inducing apoptosis through alteration of mitochondrial function to facilitate egress of the newly formed virions.</text>
</comment>
<organismHost>
    <name type="scientific">Homo sapiens</name>
    <name type="common">Human</name>
    <dbReference type="NCBI Taxonomy" id="9606"/>
</organismHost>
<evidence type="ECO:0000256" key="11">
    <source>
        <dbReference type="ARBA" id="ARBA00037174"/>
    </source>
</evidence>
<dbReference type="GO" id="GO:0030430">
    <property type="term" value="C:host cell cytoplasm"/>
    <property type="evidence" value="ECO:0007669"/>
    <property type="project" value="UniProtKB-SubCell"/>
</dbReference>
<name>A0A1X9RQV6_HPV31</name>
<sequence>MFFLNLYLAVTKYPLLGLLQSYQQPTTPPHRIPKPAPWAPVKVCGGRRRLPSDQEQSQSTETPTTPTSCCEATPWTVSTVGLSVQLHAQTKQGLSVVLQLHL</sequence>
<dbReference type="Pfam" id="PF02711">
    <property type="entry name" value="Pap_E4"/>
    <property type="match status" value="1"/>
</dbReference>